<feature type="transmembrane region" description="Helical" evidence="1">
    <location>
        <begin position="44"/>
        <end position="62"/>
    </location>
</feature>
<dbReference type="Pfam" id="PF11804">
    <property type="entry name" value="DUF3325"/>
    <property type="match status" value="1"/>
</dbReference>
<evidence type="ECO:0000256" key="1">
    <source>
        <dbReference type="SAM" id="Phobius"/>
    </source>
</evidence>
<dbReference type="AlphaFoldDB" id="A0A1Y0V1E2"/>
<dbReference type="RefSeq" id="WP_087636238.1">
    <property type="nucleotide sequence ID" value="NZ_CP021524.1"/>
</dbReference>
<evidence type="ECO:0008006" key="4">
    <source>
        <dbReference type="Google" id="ProtNLM"/>
    </source>
</evidence>
<protein>
    <recommendedName>
        <fullName evidence="4">DUF3325 domain-containing protein</fullName>
    </recommendedName>
</protein>
<name>A0A1Y0V1E2_9PROT</name>
<dbReference type="InterPro" id="IPR021762">
    <property type="entry name" value="DUF3325"/>
</dbReference>
<feature type="transmembrane region" description="Helical" evidence="1">
    <location>
        <begin position="6"/>
        <end position="23"/>
    </location>
</feature>
<dbReference type="Proteomes" id="UP000195633">
    <property type="component" value="Chromosome"/>
</dbReference>
<proteinExistence type="predicted"/>
<feature type="transmembrane region" description="Helical" evidence="1">
    <location>
        <begin position="68"/>
        <end position="92"/>
    </location>
</feature>
<keyword evidence="1" id="KW-0472">Membrane</keyword>
<gene>
    <name evidence="2" type="ORF">S101447_02546</name>
</gene>
<evidence type="ECO:0000313" key="2">
    <source>
        <dbReference type="EMBL" id="ARW11584.1"/>
    </source>
</evidence>
<dbReference type="EMBL" id="CP021524">
    <property type="protein sequence ID" value="ARW11584.1"/>
    <property type="molecule type" value="Genomic_DNA"/>
</dbReference>
<reference evidence="2 3" key="1">
    <citation type="submission" date="2017-05" db="EMBL/GenBank/DDBJ databases">
        <title>Genome sequence of Acetobacter pasteurianus subsp. ascendens strain SRCM101447.</title>
        <authorList>
            <person name="Cho S.H."/>
        </authorList>
    </citation>
    <scope>NUCLEOTIDE SEQUENCE [LARGE SCALE GENOMIC DNA]</scope>
    <source>
        <strain evidence="2 3">SRCM101447</strain>
    </source>
</reference>
<evidence type="ECO:0000313" key="3">
    <source>
        <dbReference type="Proteomes" id="UP000195633"/>
    </source>
</evidence>
<sequence>MAVFLFSFALELMIFVAFALLALTQFQHRRAVGMAEELFHRRKAQVRGGAGGLLAFALVIAVRHEGSGFGFLLWVGLVSLAACNVTLVLSWCPGLLRPLAKLLPNSHSLFEATQNQASK</sequence>
<accession>A0A1Y0V1E2</accession>
<keyword evidence="1" id="KW-1133">Transmembrane helix</keyword>
<keyword evidence="1" id="KW-0812">Transmembrane</keyword>
<organism evidence="2 3">
    <name type="scientific">Acetobacter ascendens</name>
    <dbReference type="NCBI Taxonomy" id="481146"/>
    <lineage>
        <taxon>Bacteria</taxon>
        <taxon>Pseudomonadati</taxon>
        <taxon>Pseudomonadota</taxon>
        <taxon>Alphaproteobacteria</taxon>
        <taxon>Acetobacterales</taxon>
        <taxon>Acetobacteraceae</taxon>
        <taxon>Acetobacter</taxon>
    </lineage>
</organism>